<evidence type="ECO:0000256" key="5">
    <source>
        <dbReference type="ARBA" id="ARBA00023136"/>
    </source>
</evidence>
<comment type="similarity">
    <text evidence="2">Belongs to the UPF0382 family.</text>
</comment>
<gene>
    <name evidence="7" type="ORF">N4264_08100</name>
</gene>
<dbReference type="PANTHER" id="PTHR43461">
    <property type="entry name" value="TRANSMEMBRANE PROTEIN 256"/>
    <property type="match status" value="1"/>
</dbReference>
<feature type="transmembrane region" description="Helical" evidence="6">
    <location>
        <begin position="90"/>
        <end position="111"/>
    </location>
</feature>
<keyword evidence="3 6" id="KW-0812">Transmembrane</keyword>
<keyword evidence="4 6" id="KW-1133">Transmembrane helix</keyword>
<evidence type="ECO:0000256" key="4">
    <source>
        <dbReference type="ARBA" id="ARBA00022989"/>
    </source>
</evidence>
<dbReference type="PANTHER" id="PTHR43461:SF1">
    <property type="entry name" value="TRANSMEMBRANE PROTEIN 256"/>
    <property type="match status" value="1"/>
</dbReference>
<protein>
    <submittedName>
        <fullName evidence="7">DUF423 domain-containing protein</fullName>
    </submittedName>
</protein>
<keyword evidence="8" id="KW-1185">Reference proteome</keyword>
<evidence type="ECO:0000256" key="3">
    <source>
        <dbReference type="ARBA" id="ARBA00022692"/>
    </source>
</evidence>
<feature type="transmembrane region" description="Helical" evidence="6">
    <location>
        <begin position="64"/>
        <end position="84"/>
    </location>
</feature>
<keyword evidence="5 6" id="KW-0472">Membrane</keyword>
<feature type="transmembrane region" description="Helical" evidence="6">
    <location>
        <begin position="30"/>
        <end position="52"/>
    </location>
</feature>
<reference evidence="7" key="1">
    <citation type="submission" date="2022-09" db="EMBL/GenBank/DDBJ databases">
        <title>Tahibacter sp. nov., isolated from a fresh water.</title>
        <authorList>
            <person name="Baek J.H."/>
            <person name="Lee J.K."/>
            <person name="Kim J.M."/>
            <person name="Jeon C.O."/>
        </authorList>
    </citation>
    <scope>NUCLEOTIDE SEQUENCE</scope>
    <source>
        <strain evidence="7">W38</strain>
    </source>
</reference>
<organism evidence="7 8">
    <name type="scientific">Tahibacter amnicola</name>
    <dbReference type="NCBI Taxonomy" id="2976241"/>
    <lineage>
        <taxon>Bacteria</taxon>
        <taxon>Pseudomonadati</taxon>
        <taxon>Pseudomonadota</taxon>
        <taxon>Gammaproteobacteria</taxon>
        <taxon>Lysobacterales</taxon>
        <taxon>Rhodanobacteraceae</taxon>
        <taxon>Tahibacter</taxon>
    </lineage>
</organism>
<comment type="subcellular location">
    <subcellularLocation>
        <location evidence="1">Membrane</location>
        <topology evidence="1">Multi-pass membrane protein</topology>
    </subcellularLocation>
</comment>
<dbReference type="InterPro" id="IPR006696">
    <property type="entry name" value="DUF423"/>
</dbReference>
<dbReference type="Pfam" id="PF04241">
    <property type="entry name" value="DUF423"/>
    <property type="match status" value="1"/>
</dbReference>
<evidence type="ECO:0000313" key="8">
    <source>
        <dbReference type="Proteomes" id="UP001064632"/>
    </source>
</evidence>
<sequence length="118" mass="12272">MVAAFVGAVGVALGAFGAHALKNVFDTAQLATWQTAVSYLFWHVLAAMFAAQRMRGEAAPLAGWSARIFLAGIFLFSGSLFALASGAPRAVGMITPLGGVCFIVGWILLALDARRSVA</sequence>
<evidence type="ECO:0000313" key="7">
    <source>
        <dbReference type="EMBL" id="UXI70650.1"/>
    </source>
</evidence>
<evidence type="ECO:0000256" key="6">
    <source>
        <dbReference type="SAM" id="Phobius"/>
    </source>
</evidence>
<proteinExistence type="inferred from homology"/>
<accession>A0ABY6BLB0</accession>
<evidence type="ECO:0000256" key="2">
    <source>
        <dbReference type="ARBA" id="ARBA00009694"/>
    </source>
</evidence>
<dbReference type="Proteomes" id="UP001064632">
    <property type="component" value="Chromosome"/>
</dbReference>
<dbReference type="EMBL" id="CP104694">
    <property type="protein sequence ID" value="UXI70650.1"/>
    <property type="molecule type" value="Genomic_DNA"/>
</dbReference>
<evidence type="ECO:0000256" key="1">
    <source>
        <dbReference type="ARBA" id="ARBA00004141"/>
    </source>
</evidence>
<name>A0ABY6BLB0_9GAMM</name>